<gene>
    <name evidence="8" type="ORF">METZ01_LOCUS383299</name>
</gene>
<evidence type="ECO:0000256" key="5">
    <source>
        <dbReference type="ARBA" id="ARBA00023268"/>
    </source>
</evidence>
<evidence type="ECO:0000256" key="3">
    <source>
        <dbReference type="ARBA" id="ARBA00022801"/>
    </source>
</evidence>
<sequence length="259" mass="29127">VVKFVEEVKARAKEQLVLPEGKTPAGELARYKRFLKAEAIRLKKLHRSGGLGREVCAARAAVIDTLLQHLLRAALDLAPLGKFKKEPSIAVIALGGYGRAELNPHSDVDIQFLCEDRLLNDTQPHVFLKSITDTMLYTLWDVGLKIGHSVRRVRDCVQEANKDMQSKTALIEARCVAGDEVLFEKMEKAVHTKCVKPYFDEYIAARLEDQAVRRAKHGNAVTMQEPDIKNGCGGLRDYQNICWLMHFKLGYRSVEDLEG</sequence>
<dbReference type="SUPFAM" id="SSF81301">
    <property type="entry name" value="Nucleotidyltransferase"/>
    <property type="match status" value="1"/>
</dbReference>
<feature type="non-terminal residue" evidence="8">
    <location>
        <position position="1"/>
    </location>
</feature>
<accession>A0A382U9A6</accession>
<dbReference type="GO" id="GO:0008882">
    <property type="term" value="F:[glutamate-ammonia-ligase] adenylyltransferase activity"/>
    <property type="evidence" value="ECO:0007669"/>
    <property type="project" value="InterPro"/>
</dbReference>
<dbReference type="InterPro" id="IPR005190">
    <property type="entry name" value="GlnE_rpt_dom"/>
</dbReference>
<dbReference type="AlphaFoldDB" id="A0A382U9A6"/>
<feature type="domain" description="Glutamate-ammonia ligase adenylyltransferase repeated" evidence="6">
    <location>
        <begin position="60"/>
        <end position="118"/>
    </location>
</feature>
<feature type="non-terminal residue" evidence="8">
    <location>
        <position position="259"/>
    </location>
</feature>
<protein>
    <recommendedName>
        <fullName evidence="9">PII-uridylyltransferase/Glutamine-synthetase adenylyltransferase domain-containing protein</fullName>
    </recommendedName>
</protein>
<feature type="domain" description="PII-uridylyltransferase/Glutamine-synthetase adenylyltransferase" evidence="7">
    <location>
        <begin position="203"/>
        <end position="258"/>
    </location>
</feature>
<dbReference type="GO" id="GO:0016787">
    <property type="term" value="F:hydrolase activity"/>
    <property type="evidence" value="ECO:0007669"/>
    <property type="project" value="UniProtKB-KW"/>
</dbReference>
<reference evidence="8" key="1">
    <citation type="submission" date="2018-05" db="EMBL/GenBank/DDBJ databases">
        <authorList>
            <person name="Lanie J.A."/>
            <person name="Ng W.-L."/>
            <person name="Kazmierczak K.M."/>
            <person name="Andrzejewski T.M."/>
            <person name="Davidsen T.M."/>
            <person name="Wayne K.J."/>
            <person name="Tettelin H."/>
            <person name="Glass J.I."/>
            <person name="Rusch D."/>
            <person name="Podicherti R."/>
            <person name="Tsui H.-C.T."/>
            <person name="Winkler M.E."/>
        </authorList>
    </citation>
    <scope>NUCLEOTIDE SEQUENCE</scope>
</reference>
<evidence type="ECO:0000259" key="7">
    <source>
        <dbReference type="Pfam" id="PF08335"/>
    </source>
</evidence>
<keyword evidence="5" id="KW-0511">Multifunctional enzyme</keyword>
<dbReference type="Pfam" id="PF03710">
    <property type="entry name" value="GlnE"/>
    <property type="match status" value="1"/>
</dbReference>
<dbReference type="PANTHER" id="PTHR47320:SF1">
    <property type="entry name" value="BIFUNCTIONAL URIDYLYLTRANSFERASE_URIDYLYL-REMOVING ENZYME"/>
    <property type="match status" value="1"/>
</dbReference>
<dbReference type="PANTHER" id="PTHR47320">
    <property type="entry name" value="BIFUNCTIONAL URIDYLYLTRANSFERASE/URIDYLYL-REMOVING ENZYME"/>
    <property type="match status" value="1"/>
</dbReference>
<dbReference type="Pfam" id="PF08335">
    <property type="entry name" value="GlnD_UR_UTase"/>
    <property type="match status" value="1"/>
</dbReference>
<dbReference type="CDD" id="cd05401">
    <property type="entry name" value="NT_GlnE_GlnD_like"/>
    <property type="match status" value="1"/>
</dbReference>
<proteinExistence type="predicted"/>
<keyword evidence="3" id="KW-0378">Hydrolase</keyword>
<dbReference type="EMBL" id="UINC01142233">
    <property type="protein sequence ID" value="SVD30445.1"/>
    <property type="molecule type" value="Genomic_DNA"/>
</dbReference>
<evidence type="ECO:0000313" key="8">
    <source>
        <dbReference type="EMBL" id="SVD30445.1"/>
    </source>
</evidence>
<keyword evidence="1" id="KW-0808">Transferase</keyword>
<keyword evidence="4" id="KW-0460">Magnesium</keyword>
<keyword evidence="2" id="KW-0548">Nucleotidyltransferase</keyword>
<evidence type="ECO:0000256" key="1">
    <source>
        <dbReference type="ARBA" id="ARBA00022679"/>
    </source>
</evidence>
<evidence type="ECO:0000256" key="2">
    <source>
        <dbReference type="ARBA" id="ARBA00022695"/>
    </source>
</evidence>
<dbReference type="InterPro" id="IPR010043">
    <property type="entry name" value="UTase/UR"/>
</dbReference>
<evidence type="ECO:0008006" key="9">
    <source>
        <dbReference type="Google" id="ProtNLM"/>
    </source>
</evidence>
<evidence type="ECO:0000259" key="6">
    <source>
        <dbReference type="Pfam" id="PF03710"/>
    </source>
</evidence>
<dbReference type="GO" id="GO:0008773">
    <property type="term" value="F:[protein-PII] uridylyltransferase activity"/>
    <property type="evidence" value="ECO:0007669"/>
    <property type="project" value="InterPro"/>
</dbReference>
<dbReference type="InterPro" id="IPR013546">
    <property type="entry name" value="PII_UdlTrfase/GS_AdlTrfase"/>
</dbReference>
<name>A0A382U9A6_9ZZZZ</name>
<organism evidence="8">
    <name type="scientific">marine metagenome</name>
    <dbReference type="NCBI Taxonomy" id="408172"/>
    <lineage>
        <taxon>unclassified sequences</taxon>
        <taxon>metagenomes</taxon>
        <taxon>ecological metagenomes</taxon>
    </lineage>
</organism>
<dbReference type="Gene3D" id="3.30.460.10">
    <property type="entry name" value="Beta Polymerase, domain 2"/>
    <property type="match status" value="1"/>
</dbReference>
<dbReference type="InterPro" id="IPR043519">
    <property type="entry name" value="NT_sf"/>
</dbReference>
<evidence type="ECO:0000256" key="4">
    <source>
        <dbReference type="ARBA" id="ARBA00022842"/>
    </source>
</evidence>